<dbReference type="SUPFAM" id="SSF52922">
    <property type="entry name" value="TK C-terminal domain-like"/>
    <property type="match status" value="1"/>
</dbReference>
<dbReference type="PATRIC" id="fig|1121451.3.peg.1426"/>
<evidence type="ECO:0000259" key="4">
    <source>
        <dbReference type="SMART" id="SM00861"/>
    </source>
</evidence>
<dbReference type="InterPro" id="IPR005475">
    <property type="entry name" value="Transketolase-like_Pyr-bd"/>
</dbReference>
<feature type="domain" description="Transketolase-like pyrimidine-binding" evidence="4">
    <location>
        <begin position="1"/>
        <end position="163"/>
    </location>
</feature>
<dbReference type="Pfam" id="PF02779">
    <property type="entry name" value="Transket_pyr"/>
    <property type="match status" value="1"/>
</dbReference>
<dbReference type="HOGENOM" id="CLU_009227_1_1_7"/>
<sequence>MRKACLEQVYELAKKDDRVVFIGSDLGAGTLRHFQEEMPDRFFMEGIAEGHAVGMASGLAHEGKVVYINTIQSFLTRRCYEQIVLDACMHNLNIRFIGNGGGLVYAPLGPTHWATEDLSILRVIPNLTVISVADAEEMVRLMPETLDHQGPVFIRLAKGYDPVVTEEESFEIGKAYSYREGEDVLILGCGVTLGMMKKAGEILSGQGVEASILHIPTIKPLDTEAIISRANKASCVITVEENTILGGLGGAVAEILAEACLEKPLRLKRIGLSDSFSPNYGSQLEHFAKQGLSPENIVAAANDLLGR</sequence>
<keyword evidence="6" id="KW-1185">Reference proteome</keyword>
<dbReference type="InterPro" id="IPR033248">
    <property type="entry name" value="Transketolase_C"/>
</dbReference>
<dbReference type="STRING" id="1121451.DESAM_21173"/>
<dbReference type="Pfam" id="PF02780">
    <property type="entry name" value="Transketolase_C"/>
    <property type="match status" value="1"/>
</dbReference>
<reference evidence="5 6" key="1">
    <citation type="submission" date="2012-10" db="EMBL/GenBank/DDBJ databases">
        <authorList>
            <person name="Genoscope - CEA"/>
        </authorList>
    </citation>
    <scope>NUCLEOTIDE SEQUENCE [LARGE SCALE GENOMIC DNA]</scope>
    <source>
        <strain evidence="6">AM13 / DSM 14728</strain>
    </source>
</reference>
<dbReference type="PANTHER" id="PTHR43825:SF5">
    <property type="entry name" value="HYPOTHETICAL TRANSKETOLASE FAMILY PROTEIN"/>
    <property type="match status" value="1"/>
</dbReference>
<evidence type="ECO:0000256" key="3">
    <source>
        <dbReference type="ARBA" id="ARBA00023052"/>
    </source>
</evidence>
<organism evidence="5 6">
    <name type="scientific">Maridesulfovibrio hydrothermalis AM13 = DSM 14728</name>
    <dbReference type="NCBI Taxonomy" id="1121451"/>
    <lineage>
        <taxon>Bacteria</taxon>
        <taxon>Pseudomonadati</taxon>
        <taxon>Thermodesulfobacteriota</taxon>
        <taxon>Desulfovibrionia</taxon>
        <taxon>Desulfovibrionales</taxon>
        <taxon>Desulfovibrionaceae</taxon>
        <taxon>Maridesulfovibrio</taxon>
    </lineage>
</organism>
<dbReference type="InterPro" id="IPR051157">
    <property type="entry name" value="PDH/Transketolase"/>
</dbReference>
<gene>
    <name evidence="5" type="ORF">DESAM_21173</name>
</gene>
<dbReference type="EMBL" id="FO203522">
    <property type="protein sequence ID" value="CCO23454.1"/>
    <property type="molecule type" value="Genomic_DNA"/>
</dbReference>
<dbReference type="Proteomes" id="UP000010808">
    <property type="component" value="Chromosome"/>
</dbReference>
<dbReference type="FunFam" id="3.40.50.970:FF:000129">
    <property type="entry name" value="Transketolase"/>
    <property type="match status" value="1"/>
</dbReference>
<accession>L0R9N4</accession>
<dbReference type="Gene3D" id="3.40.50.970">
    <property type="match status" value="1"/>
</dbReference>
<evidence type="ECO:0000313" key="6">
    <source>
        <dbReference type="Proteomes" id="UP000010808"/>
    </source>
</evidence>
<comment type="similarity">
    <text evidence="2">Belongs to the transketolase family.</text>
</comment>
<evidence type="ECO:0000313" key="5">
    <source>
        <dbReference type="EMBL" id="CCO23454.1"/>
    </source>
</evidence>
<dbReference type="InterPro" id="IPR009014">
    <property type="entry name" value="Transketo_C/PFOR_II"/>
</dbReference>
<dbReference type="eggNOG" id="COG3958">
    <property type="taxonomic scope" value="Bacteria"/>
</dbReference>
<dbReference type="PANTHER" id="PTHR43825">
    <property type="entry name" value="PYRUVATE DEHYDROGENASE E1 COMPONENT"/>
    <property type="match status" value="1"/>
</dbReference>
<dbReference type="AlphaFoldDB" id="L0R9N4"/>
<name>L0R9N4_9BACT</name>
<dbReference type="Gene3D" id="3.40.50.920">
    <property type="match status" value="1"/>
</dbReference>
<protein>
    <submittedName>
        <fullName evidence="5">Transketolase domain protein</fullName>
    </submittedName>
</protein>
<dbReference type="InterPro" id="IPR029061">
    <property type="entry name" value="THDP-binding"/>
</dbReference>
<comment type="cofactor">
    <cofactor evidence="1">
        <name>thiamine diphosphate</name>
        <dbReference type="ChEBI" id="CHEBI:58937"/>
    </cofactor>
</comment>
<dbReference type="SMART" id="SM00861">
    <property type="entry name" value="Transket_pyr"/>
    <property type="match status" value="1"/>
</dbReference>
<dbReference type="RefSeq" id="WP_015336058.1">
    <property type="nucleotide sequence ID" value="NC_020055.1"/>
</dbReference>
<dbReference type="SUPFAM" id="SSF52518">
    <property type="entry name" value="Thiamin diphosphate-binding fold (THDP-binding)"/>
    <property type="match status" value="1"/>
</dbReference>
<dbReference type="CDD" id="cd07033">
    <property type="entry name" value="TPP_PYR_DXS_TK_like"/>
    <property type="match status" value="1"/>
</dbReference>
<evidence type="ECO:0000256" key="1">
    <source>
        <dbReference type="ARBA" id="ARBA00001964"/>
    </source>
</evidence>
<evidence type="ECO:0000256" key="2">
    <source>
        <dbReference type="ARBA" id="ARBA00007131"/>
    </source>
</evidence>
<dbReference type="OrthoDB" id="9803371at2"/>
<dbReference type="KEGG" id="dhy:DESAM_21173"/>
<keyword evidence="3" id="KW-0786">Thiamine pyrophosphate</keyword>
<proteinExistence type="inferred from homology"/>